<feature type="domain" description="DUF4334" evidence="3">
    <location>
        <begin position="441"/>
        <end position="495"/>
    </location>
</feature>
<dbReference type="Gene3D" id="2.40.128.580">
    <property type="entry name" value="GXWXG domain"/>
    <property type="match status" value="1"/>
</dbReference>
<proteinExistence type="predicted"/>
<keyword evidence="5" id="KW-1185">Reference proteome</keyword>
<reference evidence="4 5" key="1">
    <citation type="submission" date="2019-12" db="EMBL/GenBank/DDBJ databases">
        <title>Whole genome shotgun sequence of Streptomyces hygroscopicus subsp. glebosus NBRC 13786.</title>
        <authorList>
            <person name="Ichikawa N."/>
            <person name="Kimura A."/>
            <person name="Kitahashi Y."/>
            <person name="Komaki H."/>
            <person name="Tamura T."/>
        </authorList>
    </citation>
    <scope>NUCLEOTIDE SEQUENCE [LARGE SCALE GENOMIC DNA]</scope>
    <source>
        <strain evidence="4 5">NBRC 13786</strain>
    </source>
</reference>
<dbReference type="Proteomes" id="UP000430079">
    <property type="component" value="Unassembled WGS sequence"/>
</dbReference>
<evidence type="ECO:0000259" key="2">
    <source>
        <dbReference type="Pfam" id="PF14231"/>
    </source>
</evidence>
<sequence>MDTARPHGHPPREIVSIADTCSAALQSMPRLEIWLKELGLPVDPALVPLMCLQTAFFTPWLPPETCYRMARLTVWLMAIDNVLDAPDAPDAADAATCKGPDGPPTRVRAWHRALEGHDSDGVSEGDSDGDRAGVSDDPIARALAEIARDLDREGRPELTAVWRKSMHQTLIGMQWEREAARTAATGGGITGLTDYLRHGAWTIGVEQQVTALWALMDEPGLSRRLPLLLGALRQAATAIRLLNDLRGHQREQSEGKTDALALGLTEQEVYRRAEAGLENCRRALAPLTAAGYGSAVALERVALWHARMYHHFDPVRPGQAATAPLPGGSGSATPARHSPFIPQPREAPAMSIEQEVLDVIASGGQCDNAKLTELFDRLEPVDTDLLIGTWQGGAFEHTSENAALLTKMRWYGKRFVDADHVEPLLCRDEDGTVFSYEEMGLATLREVVHRGKQSTAMVYDQLPIIDHFRRLTDNVLLCVMDKKETPTDFFFHLTRVPASPPRPPGDGG</sequence>
<dbReference type="InterPro" id="IPR025568">
    <property type="entry name" value="DUF4334"/>
</dbReference>
<comment type="caution">
    <text evidence="4">The sequence shown here is derived from an EMBL/GenBank/DDBJ whole genome shotgun (WGS) entry which is preliminary data.</text>
</comment>
<accession>A0A640T883</accession>
<feature type="region of interest" description="Disordered" evidence="1">
    <location>
        <begin position="115"/>
        <end position="135"/>
    </location>
</feature>
<dbReference type="Pfam" id="PF14231">
    <property type="entry name" value="GXWXG"/>
    <property type="match status" value="1"/>
</dbReference>
<organism evidence="4 5">
    <name type="scientific">Streptomyces glebosus</name>
    <dbReference type="NCBI Taxonomy" id="249580"/>
    <lineage>
        <taxon>Bacteria</taxon>
        <taxon>Bacillati</taxon>
        <taxon>Actinomycetota</taxon>
        <taxon>Actinomycetes</taxon>
        <taxon>Kitasatosporales</taxon>
        <taxon>Streptomycetaceae</taxon>
        <taxon>Streptomyces</taxon>
    </lineage>
</organism>
<dbReference type="Pfam" id="PF19086">
    <property type="entry name" value="Terpene_syn_C_2"/>
    <property type="match status" value="1"/>
</dbReference>
<evidence type="ECO:0000256" key="1">
    <source>
        <dbReference type="SAM" id="MobiDB-lite"/>
    </source>
</evidence>
<feature type="domain" description="GXWXG" evidence="2">
    <location>
        <begin position="373"/>
        <end position="431"/>
    </location>
</feature>
<evidence type="ECO:0008006" key="6">
    <source>
        <dbReference type="Google" id="ProtNLM"/>
    </source>
</evidence>
<dbReference type="InterPro" id="IPR008949">
    <property type="entry name" value="Isoprenoid_synthase_dom_sf"/>
</dbReference>
<dbReference type="Gene3D" id="1.10.600.10">
    <property type="entry name" value="Farnesyl Diphosphate Synthase"/>
    <property type="match status" value="1"/>
</dbReference>
<dbReference type="RefSeq" id="WP_229894187.1">
    <property type="nucleotide sequence ID" value="NZ_BLIO01000001.1"/>
</dbReference>
<dbReference type="Pfam" id="PF14232">
    <property type="entry name" value="DUF4334"/>
    <property type="match status" value="1"/>
</dbReference>
<dbReference type="InterPro" id="IPR025951">
    <property type="entry name" value="GXWXG_dom"/>
</dbReference>
<protein>
    <recommendedName>
        <fullName evidence="6">DUF4334 domain-containing protein</fullName>
    </recommendedName>
</protein>
<evidence type="ECO:0000313" key="4">
    <source>
        <dbReference type="EMBL" id="GFE19232.1"/>
    </source>
</evidence>
<dbReference type="SUPFAM" id="SSF48576">
    <property type="entry name" value="Terpenoid synthases"/>
    <property type="match status" value="1"/>
</dbReference>
<evidence type="ECO:0000259" key="3">
    <source>
        <dbReference type="Pfam" id="PF14232"/>
    </source>
</evidence>
<dbReference type="EMBL" id="BLIO01000001">
    <property type="protein sequence ID" value="GFE19232.1"/>
    <property type="molecule type" value="Genomic_DNA"/>
</dbReference>
<evidence type="ECO:0000313" key="5">
    <source>
        <dbReference type="Proteomes" id="UP000430079"/>
    </source>
</evidence>
<dbReference type="AlphaFoldDB" id="A0A640T883"/>
<gene>
    <name evidence="4" type="ORF">Sgleb_72790</name>
</gene>
<name>A0A640T883_9ACTN</name>